<feature type="transmembrane region" description="Helical" evidence="1">
    <location>
        <begin position="115"/>
        <end position="147"/>
    </location>
</feature>
<accession>B8CWY5</accession>
<dbReference type="OrthoDB" id="1846546at2"/>
<dbReference type="eggNOG" id="ENOG502Z8EA">
    <property type="taxonomic scope" value="Bacteria"/>
</dbReference>
<gene>
    <name evidence="2" type="ordered locus">Hore_10480</name>
</gene>
<dbReference type="AlphaFoldDB" id="B8CWY5"/>
<keyword evidence="1" id="KW-0812">Transmembrane</keyword>
<evidence type="ECO:0000313" key="2">
    <source>
        <dbReference type="EMBL" id="ACL69804.1"/>
    </source>
</evidence>
<dbReference type="EMBL" id="CP001098">
    <property type="protein sequence ID" value="ACL69804.1"/>
    <property type="molecule type" value="Genomic_DNA"/>
</dbReference>
<dbReference type="InterPro" id="IPR025918">
    <property type="entry name" value="YIEGIA"/>
</dbReference>
<keyword evidence="1" id="KW-1133">Transmembrane helix</keyword>
<sequence length="296" mass="33179">MFEYGDLLVTSLLVGSISRGLMLNVDYRQFPSYPHSYVIHLTLGMIASALGALVLPALAEKEYIAVTFLTIGAQQFRDVRNLERESLARIEETELIPRGKAYIEGIAKLFEARNYLALITSLVTSIIFFYTNIYLAVSGGFLIAYLLHRFMKGPYVSDIARVKIVPINFKGKNIGIDDVIIMNVGEEEAFQKWYNEGIGIKIIPRDEDARATLSNVGQRQTILHDLSILMGVKLDIGVQQFTPLARLNLDNGTLNIIMIPQEPDEEFIKKAVEKIPVVESSQRKPLKSKMGRKAAD</sequence>
<evidence type="ECO:0008006" key="4">
    <source>
        <dbReference type="Google" id="ProtNLM"/>
    </source>
</evidence>
<dbReference type="Pfam" id="PF14045">
    <property type="entry name" value="YIEGIA"/>
    <property type="match status" value="1"/>
</dbReference>
<dbReference type="STRING" id="373903.Hore_10480"/>
<dbReference type="Proteomes" id="UP000000719">
    <property type="component" value="Chromosome"/>
</dbReference>
<dbReference type="HOGENOM" id="CLU_080450_0_0_9"/>
<evidence type="ECO:0000256" key="1">
    <source>
        <dbReference type="SAM" id="Phobius"/>
    </source>
</evidence>
<evidence type="ECO:0000313" key="3">
    <source>
        <dbReference type="Proteomes" id="UP000000719"/>
    </source>
</evidence>
<reference evidence="2 3" key="1">
    <citation type="journal article" date="2009" name="PLoS ONE">
        <title>Genome analysis of the anaerobic thermohalophilic bacterium Halothermothrix orenii.</title>
        <authorList>
            <person name="Mavromatis K."/>
            <person name="Ivanova N."/>
            <person name="Anderson I."/>
            <person name="Lykidis A."/>
            <person name="Hooper S.D."/>
            <person name="Sun H."/>
            <person name="Kunin V."/>
            <person name="Lapidus A."/>
            <person name="Hugenholtz P."/>
            <person name="Patel B."/>
            <person name="Kyrpides N.C."/>
        </authorList>
    </citation>
    <scope>NUCLEOTIDE SEQUENCE [LARGE SCALE GENOMIC DNA]</scope>
    <source>
        <strain evidence="3">H 168 / OCM 544 / DSM 9562</strain>
    </source>
</reference>
<name>B8CWY5_HALOH</name>
<dbReference type="KEGG" id="hor:Hore_10480"/>
<organism evidence="2 3">
    <name type="scientific">Halothermothrix orenii (strain H 168 / OCM 544 / DSM 9562)</name>
    <dbReference type="NCBI Taxonomy" id="373903"/>
    <lineage>
        <taxon>Bacteria</taxon>
        <taxon>Bacillati</taxon>
        <taxon>Bacillota</taxon>
        <taxon>Clostridia</taxon>
        <taxon>Halanaerobiales</taxon>
        <taxon>Halothermotrichaceae</taxon>
        <taxon>Halothermothrix</taxon>
    </lineage>
</organism>
<protein>
    <recommendedName>
        <fullName evidence="4">YIEGIA protein</fullName>
    </recommendedName>
</protein>
<proteinExistence type="predicted"/>
<feature type="transmembrane region" description="Helical" evidence="1">
    <location>
        <begin position="37"/>
        <end position="59"/>
    </location>
</feature>
<dbReference type="RefSeq" id="WP_012635989.1">
    <property type="nucleotide sequence ID" value="NC_011899.1"/>
</dbReference>
<keyword evidence="3" id="KW-1185">Reference proteome</keyword>
<keyword evidence="1" id="KW-0472">Membrane</keyword>